<dbReference type="CDD" id="cd18793">
    <property type="entry name" value="SF2_C_SNF"/>
    <property type="match status" value="1"/>
</dbReference>
<comment type="caution">
    <text evidence="4">The sequence shown here is derived from an EMBL/GenBank/DDBJ whole genome shotgun (WGS) entry which is preliminary data.</text>
</comment>
<dbReference type="InterPro" id="IPR027417">
    <property type="entry name" value="P-loop_NTPase"/>
</dbReference>
<dbReference type="EMBL" id="CAJPDS010000099">
    <property type="protein sequence ID" value="CAF9937211.1"/>
    <property type="molecule type" value="Genomic_DNA"/>
</dbReference>
<dbReference type="InterPro" id="IPR050496">
    <property type="entry name" value="SNF2_RAD54_helicase_repair"/>
</dbReference>
<dbReference type="InterPro" id="IPR001650">
    <property type="entry name" value="Helicase_C-like"/>
</dbReference>
<evidence type="ECO:0000313" key="4">
    <source>
        <dbReference type="EMBL" id="CAF9937211.1"/>
    </source>
</evidence>
<feature type="region of interest" description="Disordered" evidence="2">
    <location>
        <begin position="343"/>
        <end position="370"/>
    </location>
</feature>
<dbReference type="PANTHER" id="PTHR45629">
    <property type="entry name" value="SNF2/RAD54 FAMILY MEMBER"/>
    <property type="match status" value="1"/>
</dbReference>
<reference evidence="4" key="1">
    <citation type="submission" date="2021-03" db="EMBL/GenBank/DDBJ databases">
        <authorList>
            <person name="Tagirdzhanova G."/>
        </authorList>
    </citation>
    <scope>NUCLEOTIDE SEQUENCE</scope>
</reference>
<gene>
    <name evidence="4" type="ORF">HETSPECPRED_010593</name>
</gene>
<feature type="compositionally biased region" description="Basic and acidic residues" evidence="2">
    <location>
        <begin position="1"/>
        <end position="14"/>
    </location>
</feature>
<feature type="compositionally biased region" description="Acidic residues" evidence="2">
    <location>
        <begin position="15"/>
        <end position="31"/>
    </location>
</feature>
<evidence type="ECO:0000313" key="5">
    <source>
        <dbReference type="Proteomes" id="UP000664521"/>
    </source>
</evidence>
<feature type="region of interest" description="Disordered" evidence="2">
    <location>
        <begin position="1"/>
        <end position="39"/>
    </location>
</feature>
<sequence length="584" mass="68011">MPSQKYEEQTGRQDFEDDESAFSSETDEAHEEVDSLPSSCHTDIWSHPCYRSQNLSPLPLESLFIDEVHKKPHWHRKATEIRTWTVQKSKEGYDVAEKAMRSGVQNARSWSARQSKEGSGGTRKKLRSGIQKAKSWGARQSKENIHDTQEDNGIGGAKIVDVEFQRVLREKLQQAREECENTCLRPCVPSYGSDDESLYETQLSENEIWLSPKGIAIRIKLLLPPHLRSLDIPTASSVKNYECCTYFPETDTHFVPDEEGGPFEIPAARGENQMWLKPYPEQFWDFRSSALEELKHTGKLHWRKVDRWGIPWEESRWMEDVRPVWNPKRKMWDRKSDYLHSTRDPEFDPDKGVHFSDDEDSDFEEEKEEKGTVKKTADQSWIGKIQNMCDQQLFFLRVESLCRVYRKWIEKDPNERIVILSKFKKFLDIVAEALKRRYHKDPIRFDGSKSLNERVFLLERFRNTTGLPLLITPKSGGAGLNIEFASKIIQCEVVSLTEEYAVRFARTRSFLDSVAYQRSNVEKACFALEIYWQEPATVFRMPHMAISQVLRDWQVVGVFALLQFHRNRAIRGCTLADMVGLRKT</sequence>
<name>A0A8H3G349_9LECA</name>
<organism evidence="4 5">
    <name type="scientific">Heterodermia speciosa</name>
    <dbReference type="NCBI Taxonomy" id="116794"/>
    <lineage>
        <taxon>Eukaryota</taxon>
        <taxon>Fungi</taxon>
        <taxon>Dikarya</taxon>
        <taxon>Ascomycota</taxon>
        <taxon>Pezizomycotina</taxon>
        <taxon>Lecanoromycetes</taxon>
        <taxon>OSLEUM clade</taxon>
        <taxon>Lecanoromycetidae</taxon>
        <taxon>Caliciales</taxon>
        <taxon>Physciaceae</taxon>
        <taxon>Heterodermia</taxon>
    </lineage>
</organism>
<dbReference type="OrthoDB" id="5105430at2759"/>
<feature type="compositionally biased region" description="Basic and acidic residues" evidence="2">
    <location>
        <begin position="343"/>
        <end position="356"/>
    </location>
</feature>
<dbReference type="AlphaFoldDB" id="A0A8H3G349"/>
<feature type="domain" description="Helicase C-terminal" evidence="3">
    <location>
        <begin position="400"/>
        <end position="547"/>
    </location>
</feature>
<accession>A0A8H3G349</accession>
<protein>
    <recommendedName>
        <fullName evidence="3">Helicase C-terminal domain-containing protein</fullName>
    </recommendedName>
</protein>
<feature type="compositionally biased region" description="Acidic residues" evidence="2">
    <location>
        <begin position="357"/>
        <end position="367"/>
    </location>
</feature>
<feature type="compositionally biased region" description="Polar residues" evidence="2">
    <location>
        <begin position="104"/>
        <end position="113"/>
    </location>
</feature>
<dbReference type="GO" id="GO:0016787">
    <property type="term" value="F:hydrolase activity"/>
    <property type="evidence" value="ECO:0007669"/>
    <property type="project" value="UniProtKB-KW"/>
</dbReference>
<feature type="region of interest" description="Disordered" evidence="2">
    <location>
        <begin position="104"/>
        <end position="128"/>
    </location>
</feature>
<evidence type="ECO:0000256" key="1">
    <source>
        <dbReference type="ARBA" id="ARBA00022801"/>
    </source>
</evidence>
<dbReference type="Gene3D" id="3.40.50.300">
    <property type="entry name" value="P-loop containing nucleotide triphosphate hydrolases"/>
    <property type="match status" value="1"/>
</dbReference>
<dbReference type="Pfam" id="PF00271">
    <property type="entry name" value="Helicase_C"/>
    <property type="match status" value="1"/>
</dbReference>
<keyword evidence="1" id="KW-0378">Hydrolase</keyword>
<keyword evidence="5" id="KW-1185">Reference proteome</keyword>
<dbReference type="InterPro" id="IPR049730">
    <property type="entry name" value="SNF2/RAD54-like_C"/>
</dbReference>
<dbReference type="Proteomes" id="UP000664521">
    <property type="component" value="Unassembled WGS sequence"/>
</dbReference>
<evidence type="ECO:0000259" key="3">
    <source>
        <dbReference type="PROSITE" id="PS51194"/>
    </source>
</evidence>
<dbReference type="PROSITE" id="PS51194">
    <property type="entry name" value="HELICASE_CTER"/>
    <property type="match status" value="1"/>
</dbReference>
<dbReference type="SUPFAM" id="SSF52540">
    <property type="entry name" value="P-loop containing nucleoside triphosphate hydrolases"/>
    <property type="match status" value="1"/>
</dbReference>
<dbReference type="PANTHER" id="PTHR45629:SF7">
    <property type="entry name" value="DNA EXCISION REPAIR PROTEIN ERCC-6-RELATED"/>
    <property type="match status" value="1"/>
</dbReference>
<evidence type="ECO:0000256" key="2">
    <source>
        <dbReference type="SAM" id="MobiDB-lite"/>
    </source>
</evidence>
<proteinExistence type="predicted"/>